<keyword evidence="3" id="KW-1185">Reference proteome</keyword>
<keyword evidence="1" id="KW-0540">Nuclease</keyword>
<accession>A0A9Q1F6F0</accession>
<evidence type="ECO:0000313" key="3">
    <source>
        <dbReference type="Proteomes" id="UP001152622"/>
    </source>
</evidence>
<dbReference type="GO" id="GO:0000175">
    <property type="term" value="F:3'-5'-RNA exonuclease activity"/>
    <property type="evidence" value="ECO:0007669"/>
    <property type="project" value="InterPro"/>
</dbReference>
<proteinExistence type="predicted"/>
<keyword evidence="1" id="KW-0378">Hydrolase</keyword>
<dbReference type="OrthoDB" id="6414146at2759"/>
<dbReference type="AlphaFoldDB" id="A0A9Q1F6F0"/>
<name>A0A9Q1F6F0_SYNKA</name>
<dbReference type="PANTHER" id="PTHR11046:SF29">
    <property type="match status" value="1"/>
</dbReference>
<evidence type="ECO:0000256" key="1">
    <source>
        <dbReference type="ARBA" id="ARBA00022722"/>
    </source>
</evidence>
<evidence type="ECO:0000313" key="2">
    <source>
        <dbReference type="EMBL" id="KAJ8352067.1"/>
    </source>
</evidence>
<dbReference type="Proteomes" id="UP001152622">
    <property type="component" value="Chromosome 8"/>
</dbReference>
<comment type="caution">
    <text evidence="2">The sequence shown here is derived from an EMBL/GenBank/DDBJ whole genome shotgun (WGS) entry which is preliminary data.</text>
</comment>
<protein>
    <submittedName>
        <fullName evidence="2">Uncharacterized protein</fullName>
    </submittedName>
</protein>
<dbReference type="InterPro" id="IPR022894">
    <property type="entry name" value="Oligoribonuclease"/>
</dbReference>
<reference evidence="2" key="1">
    <citation type="journal article" date="2023" name="Science">
        <title>Genome structures resolve the early diversification of teleost fishes.</title>
        <authorList>
            <person name="Parey E."/>
            <person name="Louis A."/>
            <person name="Montfort J."/>
            <person name="Bouchez O."/>
            <person name="Roques C."/>
            <person name="Iampietro C."/>
            <person name="Lluch J."/>
            <person name="Castinel A."/>
            <person name="Donnadieu C."/>
            <person name="Desvignes T."/>
            <person name="Floi Bucao C."/>
            <person name="Jouanno E."/>
            <person name="Wen M."/>
            <person name="Mejri S."/>
            <person name="Dirks R."/>
            <person name="Jansen H."/>
            <person name="Henkel C."/>
            <person name="Chen W.J."/>
            <person name="Zahm M."/>
            <person name="Cabau C."/>
            <person name="Klopp C."/>
            <person name="Thompson A.W."/>
            <person name="Robinson-Rechavi M."/>
            <person name="Braasch I."/>
            <person name="Lecointre G."/>
            <person name="Bobe J."/>
            <person name="Postlethwait J.H."/>
            <person name="Berthelot C."/>
            <person name="Roest Crollius H."/>
            <person name="Guiguen Y."/>
        </authorList>
    </citation>
    <scope>NUCLEOTIDE SEQUENCE</scope>
    <source>
        <strain evidence="2">WJC10195</strain>
    </source>
</reference>
<sequence length="286" mass="32711">MSLQQNKEVGKININISLMEMEEKSKQLNKDKQDLAELKVLMNEDVITTEAMKDGTTEQNFAKLIASLKTTMSDHGPINPSFNRELKTMREDLLPVAIENWHNLSEDSKAQIGSMSNFYCKMHLIVNLEEEAKKALKTFEQIIIQETYLDNYGLKNLMISFIGNRVNILCYNTAAVYYHHHHIVDLIQSLPNPNQLLKAIVADAQEKAYLAGVRALGIIGKTVTGPFWRLLSRSGSNILSLNDHLLNMMIHFERWSKDASSLLEGETLFNEDLVERHKDLLYEDLF</sequence>
<gene>
    <name evidence="2" type="ORF">SKAU_G00235430</name>
</gene>
<dbReference type="EMBL" id="JAINUF010000008">
    <property type="protein sequence ID" value="KAJ8352067.1"/>
    <property type="molecule type" value="Genomic_DNA"/>
</dbReference>
<dbReference type="PANTHER" id="PTHR11046">
    <property type="entry name" value="OLIGORIBONUCLEASE, MITOCHONDRIAL"/>
    <property type="match status" value="1"/>
</dbReference>
<organism evidence="2 3">
    <name type="scientific">Synaphobranchus kaupii</name>
    <name type="common">Kaup's arrowtooth eel</name>
    <dbReference type="NCBI Taxonomy" id="118154"/>
    <lineage>
        <taxon>Eukaryota</taxon>
        <taxon>Metazoa</taxon>
        <taxon>Chordata</taxon>
        <taxon>Craniata</taxon>
        <taxon>Vertebrata</taxon>
        <taxon>Euteleostomi</taxon>
        <taxon>Actinopterygii</taxon>
        <taxon>Neopterygii</taxon>
        <taxon>Teleostei</taxon>
        <taxon>Anguilliformes</taxon>
        <taxon>Synaphobranchidae</taxon>
        <taxon>Synaphobranchus</taxon>
    </lineage>
</organism>